<proteinExistence type="predicted"/>
<gene>
    <name evidence="1" type="ORF">IRJ18_12455</name>
</gene>
<protein>
    <submittedName>
        <fullName evidence="1">DUF1015 domain-containing protein</fullName>
    </submittedName>
</protein>
<organism evidence="1 2">
    <name type="scientific">Mucilaginibacter boryungensis</name>
    <dbReference type="NCBI Taxonomy" id="768480"/>
    <lineage>
        <taxon>Bacteria</taxon>
        <taxon>Pseudomonadati</taxon>
        <taxon>Bacteroidota</taxon>
        <taxon>Sphingobacteriia</taxon>
        <taxon>Sphingobacteriales</taxon>
        <taxon>Sphingobacteriaceae</taxon>
        <taxon>Mucilaginibacter</taxon>
    </lineage>
</organism>
<comment type="caution">
    <text evidence="1">The sequence shown here is derived from an EMBL/GenBank/DDBJ whole genome shotgun (WGS) entry which is preliminary data.</text>
</comment>
<dbReference type="Proteomes" id="UP000632774">
    <property type="component" value="Unassembled WGS sequence"/>
</dbReference>
<evidence type="ECO:0000313" key="2">
    <source>
        <dbReference type="Proteomes" id="UP000632774"/>
    </source>
</evidence>
<name>A0ABR9XIX0_9SPHI</name>
<keyword evidence="2" id="KW-1185">Reference proteome</keyword>
<dbReference type="RefSeq" id="WP_194106524.1">
    <property type="nucleotide sequence ID" value="NZ_JADFFM010000001.1"/>
</dbReference>
<reference evidence="1 2" key="1">
    <citation type="submission" date="2020-10" db="EMBL/GenBank/DDBJ databases">
        <title>Mucilaginibacter mali sp. nov., isolated from rhizosphere soil of apple orchard.</title>
        <authorList>
            <person name="Lee J.-S."/>
            <person name="Kim H.S."/>
            <person name="Kim J.-S."/>
        </authorList>
    </citation>
    <scope>NUCLEOTIDE SEQUENCE [LARGE SCALE GENOMIC DNA]</scope>
    <source>
        <strain evidence="1 2">KCTC 23157</strain>
    </source>
</reference>
<accession>A0ABR9XIX0</accession>
<dbReference type="Pfam" id="PF06245">
    <property type="entry name" value="DUF1015"/>
    <property type="match status" value="1"/>
</dbReference>
<dbReference type="PANTHER" id="PTHR36454">
    <property type="entry name" value="LMO2823 PROTEIN"/>
    <property type="match status" value="1"/>
</dbReference>
<dbReference type="EMBL" id="JADFFM010000001">
    <property type="protein sequence ID" value="MBE9667175.1"/>
    <property type="molecule type" value="Genomic_DNA"/>
</dbReference>
<dbReference type="PANTHER" id="PTHR36454:SF1">
    <property type="entry name" value="DUF1015 DOMAIN-CONTAINING PROTEIN"/>
    <property type="match status" value="1"/>
</dbReference>
<evidence type="ECO:0000313" key="1">
    <source>
        <dbReference type="EMBL" id="MBE9667175.1"/>
    </source>
</evidence>
<sequence>MTVIKPFRAIRPNPKYADRLVFTSPQAESVALHGTEGPIVLPLKNLLETAARQRPETAAGQMEAYHGIRTAINSLLNAGQLKQDDSEGIYIYETTSLGISQTGIWALYVLSEHEKIKVHELTFDDSVRRIKNYRDNTGIEGSPVLLTYAPNLQIDQVIKHAKNLEPDFTLGNDHVLHRIWRITDAALVSTVINAFNAIQHVYMADGHHRLSAATMLATEQRAKNVPVFNELSALFLSFNQLQILEFHRVIVPDKAIDIPTFFSLLGKCFYVQEAWNHPVKPNEQRQIGMCIADQWFRLTVKPEYYADKAVAASLDASLLQELVFGPVFGIFDPKSDPRLKCAGGPRAFEQIGLICKEHPDAIVFTLSPITPEDLIRVANAGEILPPKSTWINPKIPFGLLIHRHGRNDQEGNSNMA</sequence>
<dbReference type="InterPro" id="IPR008323">
    <property type="entry name" value="UCP033563"/>
</dbReference>